<dbReference type="PANTHER" id="PTHR34512:SF30">
    <property type="entry name" value="OUTER MEMBRANE PROTEIN ASSEMBLY FACTOR BAMB"/>
    <property type="match status" value="1"/>
</dbReference>
<protein>
    <recommendedName>
        <fullName evidence="3">Pyrrolo-quinoline quinone repeat domain-containing protein</fullName>
    </recommendedName>
</protein>
<comment type="caution">
    <text evidence="4">The sequence shown here is derived from an EMBL/GenBank/DDBJ whole genome shotgun (WGS) entry which is preliminary data.</text>
</comment>
<feature type="chain" id="PRO_5001994070" description="Pyrrolo-quinoline quinone repeat domain-containing protein" evidence="2">
    <location>
        <begin position="29"/>
        <end position="496"/>
    </location>
</feature>
<dbReference type="AlphaFoldDB" id="A0A0A2TFH3"/>
<dbReference type="Pfam" id="PF13360">
    <property type="entry name" value="PQQ_2"/>
    <property type="match status" value="3"/>
</dbReference>
<proteinExistence type="predicted"/>
<accession>A0A0A2TFH3</accession>
<feature type="signal peptide" evidence="2">
    <location>
        <begin position="1"/>
        <end position="28"/>
    </location>
</feature>
<sequence length="496" mass="54904">MKKLVHKARWALLLGLLLPILQPGSAEAAFGPDEWLEYRLNDANNPVYQSEGEAPLESKKFDTNDQIRSTPVVVGDRIFIGNHNTGDLYAYNIKTGEQLWTNQAPNWVHSEMIFHDGTLFVGFGNRFFQENGLRGTKESGVMALDADTGETLWTAKTEGEVMPTPAYHDGFVYAATGDRHLYKLNPESGEVNKKIEMGSTFSMSSPNISDGNLFVGGGAPKPYTFYSVNLEADEIAWQTEFPDAFAGLDDVPPAMDENIVVTTALEKKTLSFKETYQQEGFFQMYQEMTKWLLNIESRIKKPEHMMYAMDKESGEILWESSLGIGDMVSNNKSGAPMIYDGKIFLGSPITKTFYAYDLKTGEQLWNFPNAVMKAPPVAADDVVYFTNKKGFVHALDTETGEEIGRKLLGGKLAPSGPIIMNDTLIVGSQDSNVYALPTEEIRSASDEYDQELAATTSDKGGYVFFAYVLPLLVVGIIVVAVIAIIRRRGGARPPLQ</sequence>
<evidence type="ECO:0000313" key="4">
    <source>
        <dbReference type="EMBL" id="KGP74602.1"/>
    </source>
</evidence>
<feature type="domain" description="Pyrrolo-quinoline quinone repeat" evidence="3">
    <location>
        <begin position="136"/>
        <end position="191"/>
    </location>
</feature>
<keyword evidence="1" id="KW-0812">Transmembrane</keyword>
<keyword evidence="1" id="KW-1133">Transmembrane helix</keyword>
<gene>
    <name evidence="4" type="ORF">N782_00700</name>
</gene>
<keyword evidence="2" id="KW-0732">Signal</keyword>
<dbReference type="SUPFAM" id="SSF50998">
    <property type="entry name" value="Quinoprotein alcohol dehydrogenase-like"/>
    <property type="match status" value="2"/>
</dbReference>
<evidence type="ECO:0000259" key="3">
    <source>
        <dbReference type="Pfam" id="PF13360"/>
    </source>
</evidence>
<feature type="domain" description="Pyrrolo-quinoline quinone repeat" evidence="3">
    <location>
        <begin position="228"/>
        <end position="436"/>
    </location>
</feature>
<feature type="transmembrane region" description="Helical" evidence="1">
    <location>
        <begin position="462"/>
        <end position="485"/>
    </location>
</feature>
<dbReference type="InterPro" id="IPR011047">
    <property type="entry name" value="Quinoprotein_ADH-like_sf"/>
</dbReference>
<dbReference type="PANTHER" id="PTHR34512">
    <property type="entry name" value="CELL SURFACE PROTEIN"/>
    <property type="match status" value="1"/>
</dbReference>
<dbReference type="STRING" id="1385514.N782_00700"/>
<dbReference type="RefSeq" id="WP_036815201.1">
    <property type="nucleotide sequence ID" value="NZ_AVBF01000001.1"/>
</dbReference>
<organism evidence="4 5">
    <name type="scientific">Pontibacillus yanchengensis Y32</name>
    <dbReference type="NCBI Taxonomy" id="1385514"/>
    <lineage>
        <taxon>Bacteria</taxon>
        <taxon>Bacillati</taxon>
        <taxon>Bacillota</taxon>
        <taxon>Bacilli</taxon>
        <taxon>Bacillales</taxon>
        <taxon>Bacillaceae</taxon>
        <taxon>Pontibacillus</taxon>
    </lineage>
</organism>
<dbReference type="InterPro" id="IPR018391">
    <property type="entry name" value="PQQ_b-propeller_rpt"/>
</dbReference>
<feature type="domain" description="Pyrrolo-quinoline quinone repeat" evidence="3">
    <location>
        <begin position="67"/>
        <end position="121"/>
    </location>
</feature>
<evidence type="ECO:0000256" key="2">
    <source>
        <dbReference type="SAM" id="SignalP"/>
    </source>
</evidence>
<evidence type="ECO:0000256" key="1">
    <source>
        <dbReference type="SAM" id="Phobius"/>
    </source>
</evidence>
<dbReference type="OrthoDB" id="9794322at2"/>
<keyword evidence="1" id="KW-0472">Membrane</keyword>
<reference evidence="4 5" key="1">
    <citation type="journal article" date="2015" name="Stand. Genomic Sci.">
        <title>High quality draft genome sequence of the moderately halophilic bacterium Pontibacillus yanchengensis Y32(T) and comparison among Pontibacillus genomes.</title>
        <authorList>
            <person name="Huang J."/>
            <person name="Qiao Z.X."/>
            <person name="Tang J.W."/>
            <person name="Wang G."/>
        </authorList>
    </citation>
    <scope>NUCLEOTIDE SEQUENCE [LARGE SCALE GENOMIC DNA]</scope>
    <source>
        <strain evidence="4 5">Y32</strain>
    </source>
</reference>
<dbReference type="SMART" id="SM00564">
    <property type="entry name" value="PQQ"/>
    <property type="match status" value="7"/>
</dbReference>
<dbReference type="EMBL" id="AVBF01000001">
    <property type="protein sequence ID" value="KGP74602.1"/>
    <property type="molecule type" value="Genomic_DNA"/>
</dbReference>
<dbReference type="Proteomes" id="UP000030147">
    <property type="component" value="Unassembled WGS sequence"/>
</dbReference>
<dbReference type="InterPro" id="IPR015943">
    <property type="entry name" value="WD40/YVTN_repeat-like_dom_sf"/>
</dbReference>
<dbReference type="InterPro" id="IPR002372">
    <property type="entry name" value="PQQ_rpt_dom"/>
</dbReference>
<dbReference type="eggNOG" id="COG1520">
    <property type="taxonomic scope" value="Bacteria"/>
</dbReference>
<evidence type="ECO:0000313" key="5">
    <source>
        <dbReference type="Proteomes" id="UP000030147"/>
    </source>
</evidence>
<dbReference type="Gene3D" id="2.130.10.10">
    <property type="entry name" value="YVTN repeat-like/Quinoprotein amine dehydrogenase"/>
    <property type="match status" value="2"/>
</dbReference>
<name>A0A0A2TFH3_9BACI</name>
<keyword evidence="5" id="KW-1185">Reference proteome</keyword>